<dbReference type="Proteomes" id="UP000183843">
    <property type="component" value="Unassembled WGS sequence"/>
</dbReference>
<gene>
    <name evidence="1" type="ORF">SAMN05216587_10255</name>
</gene>
<evidence type="ECO:0000313" key="1">
    <source>
        <dbReference type="EMBL" id="SFA82586.1"/>
    </source>
</evidence>
<reference evidence="1 2" key="1">
    <citation type="submission" date="2016-10" db="EMBL/GenBank/DDBJ databases">
        <authorList>
            <person name="de Groot N.N."/>
        </authorList>
    </citation>
    <scope>NUCLEOTIDE SEQUENCE [LARGE SCALE GENOMIC DNA]</scope>
    <source>
        <strain evidence="1 2">L14</strain>
    </source>
</reference>
<evidence type="ECO:0000313" key="2">
    <source>
        <dbReference type="Proteomes" id="UP000183843"/>
    </source>
</evidence>
<evidence type="ECO:0008006" key="3">
    <source>
        <dbReference type="Google" id="ProtNLM"/>
    </source>
</evidence>
<protein>
    <recommendedName>
        <fullName evidence="3">FCP1 homology domain-containing protein</fullName>
    </recommendedName>
</protein>
<sequence length="141" mass="15924">MKVIFLDVDGVLNSAQDGYSIRLKTDSHLKLLQYIVKETGAKIVLSSSWRIGFTPASKNLLARFKEYGLELMDCTPELSSVCRGDEIRKWLNDTECIVENFVILDDEANMAEFTEKNLVQTDTNVGLQEKEATKCIKMLNA</sequence>
<name>A0A1I0W3W7_SELRU</name>
<accession>A0A1I0W3W7</accession>
<proteinExistence type="predicted"/>
<dbReference type="EMBL" id="FOJX01000002">
    <property type="protein sequence ID" value="SFA82586.1"/>
    <property type="molecule type" value="Genomic_DNA"/>
</dbReference>
<organism evidence="1 2">
    <name type="scientific">Selenomonas ruminantium</name>
    <dbReference type="NCBI Taxonomy" id="971"/>
    <lineage>
        <taxon>Bacteria</taxon>
        <taxon>Bacillati</taxon>
        <taxon>Bacillota</taxon>
        <taxon>Negativicutes</taxon>
        <taxon>Selenomonadales</taxon>
        <taxon>Selenomonadaceae</taxon>
        <taxon>Selenomonas</taxon>
    </lineage>
</organism>
<dbReference type="AlphaFoldDB" id="A0A1I0W3W7"/>
<dbReference type="Pfam" id="PF18143">
    <property type="entry name" value="HAD_SAK_2"/>
    <property type="match status" value="1"/>
</dbReference>